<sequence>MTEFEKMEENKEIQKMDGLKTVGFFGMTKMKLRRIHSEFIEWICDNFNSTQLKVDLGKKITMPAECSNLGMKSDYDIGVGNVQQMPTARSCKSLEQWSSKYPLVHNITEDLLIEPPGQNLTDVRALWQKQDLHSEHYDLGQAYSGNRNLHSENYDDNQPVDEDNYSFRDEACEDDDQWWMAVQQIASQTELAYLEQPEQA</sequence>
<dbReference type="Proteomes" id="UP001454036">
    <property type="component" value="Unassembled WGS sequence"/>
</dbReference>
<accession>A0AAV3RDA9</accession>
<gene>
    <name evidence="1" type="ORF">LIER_41592</name>
</gene>
<dbReference type="EMBL" id="BAABME010026383">
    <property type="protein sequence ID" value="GAA0173799.1"/>
    <property type="molecule type" value="Genomic_DNA"/>
</dbReference>
<evidence type="ECO:0000313" key="1">
    <source>
        <dbReference type="EMBL" id="GAA0173799.1"/>
    </source>
</evidence>
<name>A0AAV3RDA9_LITER</name>
<dbReference type="AlphaFoldDB" id="A0AAV3RDA9"/>
<proteinExistence type="predicted"/>
<evidence type="ECO:0000313" key="2">
    <source>
        <dbReference type="Proteomes" id="UP001454036"/>
    </source>
</evidence>
<comment type="caution">
    <text evidence="1">The sequence shown here is derived from an EMBL/GenBank/DDBJ whole genome shotgun (WGS) entry which is preliminary data.</text>
</comment>
<protein>
    <submittedName>
        <fullName evidence="1">Uncharacterized protein</fullName>
    </submittedName>
</protein>
<reference evidence="1 2" key="1">
    <citation type="submission" date="2024-01" db="EMBL/GenBank/DDBJ databases">
        <title>The complete chloroplast genome sequence of Lithospermum erythrorhizon: insights into the phylogenetic relationship among Boraginaceae species and the maternal lineages of purple gromwells.</title>
        <authorList>
            <person name="Okada T."/>
            <person name="Watanabe K."/>
        </authorList>
    </citation>
    <scope>NUCLEOTIDE SEQUENCE [LARGE SCALE GENOMIC DNA]</scope>
</reference>
<keyword evidence="2" id="KW-1185">Reference proteome</keyword>
<organism evidence="1 2">
    <name type="scientific">Lithospermum erythrorhizon</name>
    <name type="common">Purple gromwell</name>
    <name type="synonym">Lithospermum officinale var. erythrorhizon</name>
    <dbReference type="NCBI Taxonomy" id="34254"/>
    <lineage>
        <taxon>Eukaryota</taxon>
        <taxon>Viridiplantae</taxon>
        <taxon>Streptophyta</taxon>
        <taxon>Embryophyta</taxon>
        <taxon>Tracheophyta</taxon>
        <taxon>Spermatophyta</taxon>
        <taxon>Magnoliopsida</taxon>
        <taxon>eudicotyledons</taxon>
        <taxon>Gunneridae</taxon>
        <taxon>Pentapetalae</taxon>
        <taxon>asterids</taxon>
        <taxon>lamiids</taxon>
        <taxon>Boraginales</taxon>
        <taxon>Boraginaceae</taxon>
        <taxon>Boraginoideae</taxon>
        <taxon>Lithospermeae</taxon>
        <taxon>Lithospermum</taxon>
    </lineage>
</organism>